<dbReference type="SMART" id="SM00857">
    <property type="entry name" value="Resolvase"/>
    <property type="match status" value="1"/>
</dbReference>
<dbReference type="CDD" id="cd03768">
    <property type="entry name" value="SR_ResInv"/>
    <property type="match status" value="1"/>
</dbReference>
<keyword evidence="5" id="KW-1185">Reference proteome</keyword>
<dbReference type="PANTHER" id="PTHR30461:SF2">
    <property type="entry name" value="SERINE RECOMBINASE PINE-RELATED"/>
    <property type="match status" value="1"/>
</dbReference>
<dbReference type="PANTHER" id="PTHR30461">
    <property type="entry name" value="DNA-INVERTASE FROM LAMBDOID PROPHAGE"/>
    <property type="match status" value="1"/>
</dbReference>
<proteinExistence type="predicted"/>
<dbReference type="EMBL" id="CP120687">
    <property type="protein sequence ID" value="WFB38120.1"/>
    <property type="molecule type" value="Genomic_DNA"/>
</dbReference>
<evidence type="ECO:0000259" key="3">
    <source>
        <dbReference type="PROSITE" id="PS51736"/>
    </source>
</evidence>
<gene>
    <name evidence="4" type="ORF">LHUE1_001582</name>
</gene>
<keyword evidence="1" id="KW-0238">DNA-binding</keyword>
<evidence type="ECO:0000256" key="1">
    <source>
        <dbReference type="ARBA" id="ARBA00023125"/>
    </source>
</evidence>
<evidence type="ECO:0000313" key="5">
    <source>
        <dbReference type="Proteomes" id="UP001220228"/>
    </source>
</evidence>
<reference evidence="4 5" key="1">
    <citation type="submission" date="2023-03" db="EMBL/GenBank/DDBJ databases">
        <authorList>
            <person name="Ruckert-Reed C."/>
        </authorList>
    </citation>
    <scope>NUCLEOTIDE SEQUENCE [LARGE SCALE GENOMIC DNA]</scope>
    <source>
        <strain evidence="4 5">DSM 115425</strain>
    </source>
</reference>
<organism evidence="4 5">
    <name type="scientific">Lacticaseibacillus huelsenbergensis</name>
    <dbReference type="NCBI Taxonomy" id="3035291"/>
    <lineage>
        <taxon>Bacteria</taxon>
        <taxon>Bacillati</taxon>
        <taxon>Bacillota</taxon>
        <taxon>Bacilli</taxon>
        <taxon>Lactobacillales</taxon>
        <taxon>Lactobacillaceae</taxon>
        <taxon>Lacticaseibacillus</taxon>
    </lineage>
</organism>
<feature type="domain" description="Resolvase/invertase-type recombinase catalytic" evidence="3">
    <location>
        <begin position="14"/>
        <end position="157"/>
    </location>
</feature>
<accession>A0ABY8DR52</accession>
<sequence>MMNLEQDRKKIKAISVGYIRVSISEDRQKLGYDIQKRKLKERGVDYIYGETLSGRKDDRPEFLKALSKAKTLAAKGYQVTFVVYKLDRFARKMSTILNVLEDLKQAGVNFMSLSENVDTSTVSGIMMMQLLGVFSEFEVNTIRARTREAMAQAKLEGKIIGRPPLRGSVKEKVAELYQKTALPVETIALRCNVSRRSVYRIVKIFGISRRKDEFNGGK</sequence>
<dbReference type="Gene3D" id="3.40.50.1390">
    <property type="entry name" value="Resolvase, N-terminal catalytic domain"/>
    <property type="match status" value="1"/>
</dbReference>
<dbReference type="InterPro" id="IPR036162">
    <property type="entry name" value="Resolvase-like_N_sf"/>
</dbReference>
<dbReference type="InterPro" id="IPR050639">
    <property type="entry name" value="SSR_resolvase"/>
</dbReference>
<dbReference type="RefSeq" id="WP_049169702.1">
    <property type="nucleotide sequence ID" value="NZ_CP120687.1"/>
</dbReference>
<dbReference type="Proteomes" id="UP001220228">
    <property type="component" value="Chromosome"/>
</dbReference>
<evidence type="ECO:0000313" key="4">
    <source>
        <dbReference type="EMBL" id="WFB38120.1"/>
    </source>
</evidence>
<protein>
    <submittedName>
        <fullName evidence="4">Recombinase family protein</fullName>
    </submittedName>
</protein>
<dbReference type="Gene3D" id="1.10.10.60">
    <property type="entry name" value="Homeodomain-like"/>
    <property type="match status" value="1"/>
</dbReference>
<dbReference type="PROSITE" id="PS51736">
    <property type="entry name" value="RECOMBINASES_3"/>
    <property type="match status" value="1"/>
</dbReference>
<keyword evidence="2" id="KW-0233">DNA recombination</keyword>
<dbReference type="InterPro" id="IPR006119">
    <property type="entry name" value="Resolv_N"/>
</dbReference>
<dbReference type="Pfam" id="PF00239">
    <property type="entry name" value="Resolvase"/>
    <property type="match status" value="1"/>
</dbReference>
<evidence type="ECO:0000256" key="2">
    <source>
        <dbReference type="ARBA" id="ARBA00023172"/>
    </source>
</evidence>
<name>A0ABY8DR52_9LACO</name>
<dbReference type="SUPFAM" id="SSF53041">
    <property type="entry name" value="Resolvase-like"/>
    <property type="match status" value="1"/>
</dbReference>